<gene>
    <name evidence="2" type="ORF">B0A49_14029</name>
</gene>
<dbReference type="EMBL" id="NAJN01003970">
    <property type="protein sequence ID" value="TKA31546.1"/>
    <property type="molecule type" value="Genomic_DNA"/>
</dbReference>
<dbReference type="AlphaFoldDB" id="A0A4U0UAR4"/>
<feature type="region of interest" description="Disordered" evidence="1">
    <location>
        <begin position="74"/>
        <end position="94"/>
    </location>
</feature>
<evidence type="ECO:0000256" key="1">
    <source>
        <dbReference type="SAM" id="MobiDB-lite"/>
    </source>
</evidence>
<feature type="non-terminal residue" evidence="2">
    <location>
        <position position="152"/>
    </location>
</feature>
<protein>
    <submittedName>
        <fullName evidence="2">Uncharacterized protein</fullName>
    </submittedName>
</protein>
<feature type="non-terminal residue" evidence="2">
    <location>
        <position position="1"/>
    </location>
</feature>
<name>A0A4U0UAR4_9PEZI</name>
<evidence type="ECO:0000313" key="3">
    <source>
        <dbReference type="Proteomes" id="UP000308768"/>
    </source>
</evidence>
<organism evidence="2 3">
    <name type="scientific">Cryomyces minteri</name>
    <dbReference type="NCBI Taxonomy" id="331657"/>
    <lineage>
        <taxon>Eukaryota</taxon>
        <taxon>Fungi</taxon>
        <taxon>Dikarya</taxon>
        <taxon>Ascomycota</taxon>
        <taxon>Pezizomycotina</taxon>
        <taxon>Dothideomycetes</taxon>
        <taxon>Dothideomycetes incertae sedis</taxon>
        <taxon>Cryomyces</taxon>
    </lineage>
</organism>
<evidence type="ECO:0000313" key="2">
    <source>
        <dbReference type="EMBL" id="TKA31546.1"/>
    </source>
</evidence>
<proteinExistence type="predicted"/>
<accession>A0A4U0UAR4</accession>
<feature type="region of interest" description="Disordered" evidence="1">
    <location>
        <begin position="130"/>
        <end position="152"/>
    </location>
</feature>
<dbReference type="Proteomes" id="UP000308768">
    <property type="component" value="Unassembled WGS sequence"/>
</dbReference>
<keyword evidence="3" id="KW-1185">Reference proteome</keyword>
<comment type="caution">
    <text evidence="2">The sequence shown here is derived from an EMBL/GenBank/DDBJ whole genome shotgun (WGS) entry which is preliminary data.</text>
</comment>
<sequence>SWGKRSAGSVGYAGMLDGICCGVVQKPLERGECREGAQDSPPPLQSIFRALQLAIEPCIPILQTLLRRTAASRHGPLAGRHPTPQGPHHRQHHRECAHDQLAVSRPAAEVRDGAAGVACARLCARDAAEHERVDGRDPVPHFRGPDLQRRAA</sequence>
<reference evidence="2 3" key="1">
    <citation type="submission" date="2017-03" db="EMBL/GenBank/DDBJ databases">
        <title>Genomes of endolithic fungi from Antarctica.</title>
        <authorList>
            <person name="Coleine C."/>
            <person name="Masonjones S."/>
            <person name="Stajich J.E."/>
        </authorList>
    </citation>
    <scope>NUCLEOTIDE SEQUENCE [LARGE SCALE GENOMIC DNA]</scope>
    <source>
        <strain evidence="2 3">CCFEE 5187</strain>
    </source>
</reference>